<dbReference type="Gene3D" id="2.40.10.10">
    <property type="entry name" value="Trypsin-like serine proteases"/>
    <property type="match status" value="1"/>
</dbReference>
<evidence type="ECO:0000313" key="5">
    <source>
        <dbReference type="Proteomes" id="UP000327493"/>
    </source>
</evidence>
<gene>
    <name evidence="4" type="ORF">FQN60_012472</name>
</gene>
<dbReference type="InterPro" id="IPR001314">
    <property type="entry name" value="Peptidase_S1A"/>
</dbReference>
<dbReference type="Proteomes" id="UP000327493">
    <property type="component" value="Chromosome 2"/>
</dbReference>
<protein>
    <recommendedName>
        <fullName evidence="3">Peptidase S1 domain-containing protein</fullName>
    </recommendedName>
</protein>
<evidence type="ECO:0000259" key="3">
    <source>
        <dbReference type="PROSITE" id="PS50240"/>
    </source>
</evidence>
<dbReference type="InterPro" id="IPR018114">
    <property type="entry name" value="TRYPSIN_HIS"/>
</dbReference>
<dbReference type="SMART" id="SM00020">
    <property type="entry name" value="Tryp_SPc"/>
    <property type="match status" value="1"/>
</dbReference>
<dbReference type="OrthoDB" id="5565075at2759"/>
<evidence type="ECO:0000256" key="2">
    <source>
        <dbReference type="SAM" id="SignalP"/>
    </source>
</evidence>
<dbReference type="PANTHER" id="PTHR24271">
    <property type="entry name" value="KALLIKREIN-RELATED"/>
    <property type="match status" value="1"/>
</dbReference>
<dbReference type="InterPro" id="IPR001254">
    <property type="entry name" value="Trypsin_dom"/>
</dbReference>
<keyword evidence="2" id="KW-0732">Signal</keyword>
<evidence type="ECO:0000256" key="1">
    <source>
        <dbReference type="ARBA" id="ARBA00023157"/>
    </source>
</evidence>
<feature type="chain" id="PRO_5023895768" description="Peptidase S1 domain-containing protein" evidence="2">
    <location>
        <begin position="21"/>
        <end position="260"/>
    </location>
</feature>
<reference evidence="4 5" key="1">
    <citation type="submission" date="2019-08" db="EMBL/GenBank/DDBJ databases">
        <title>A chromosome-level genome assembly, high-density linkage maps, and genome scans reveal the genomic architecture of hybrid incompatibilities underlying speciation via character displacement in darters (Percidae: Etheostominae).</title>
        <authorList>
            <person name="Moran R.L."/>
            <person name="Catchen J.M."/>
            <person name="Fuller R.C."/>
        </authorList>
    </citation>
    <scope>NUCLEOTIDE SEQUENCE [LARGE SCALE GENOMIC DNA]</scope>
    <source>
        <strain evidence="4">EspeVRDwgs_2016</strain>
        <tissue evidence="4">Muscle</tissue>
    </source>
</reference>
<comment type="caution">
    <text evidence="4">The sequence shown here is derived from an EMBL/GenBank/DDBJ whole genome shotgun (WGS) entry which is preliminary data.</text>
</comment>
<proteinExistence type="predicted"/>
<dbReference type="GO" id="GO:0006508">
    <property type="term" value="P:proteolysis"/>
    <property type="evidence" value="ECO:0007669"/>
    <property type="project" value="InterPro"/>
</dbReference>
<dbReference type="PROSITE" id="PS50240">
    <property type="entry name" value="TRYPSIN_DOM"/>
    <property type="match status" value="1"/>
</dbReference>
<dbReference type="PRINTS" id="PR00722">
    <property type="entry name" value="CHYMOTRYPSIN"/>
</dbReference>
<dbReference type="GO" id="GO:0004252">
    <property type="term" value="F:serine-type endopeptidase activity"/>
    <property type="evidence" value="ECO:0007669"/>
    <property type="project" value="InterPro"/>
</dbReference>
<keyword evidence="5" id="KW-1185">Reference proteome</keyword>
<dbReference type="SUPFAM" id="SSF50494">
    <property type="entry name" value="Trypsin-like serine proteases"/>
    <property type="match status" value="1"/>
</dbReference>
<dbReference type="InterPro" id="IPR009003">
    <property type="entry name" value="Peptidase_S1_PA"/>
</dbReference>
<name>A0A5J5DPG5_9PERO</name>
<evidence type="ECO:0000313" key="4">
    <source>
        <dbReference type="EMBL" id="KAA8595337.1"/>
    </source>
</evidence>
<dbReference type="PROSITE" id="PS00134">
    <property type="entry name" value="TRYPSIN_HIS"/>
    <property type="match status" value="1"/>
</dbReference>
<dbReference type="Pfam" id="PF00089">
    <property type="entry name" value="Trypsin"/>
    <property type="match status" value="1"/>
</dbReference>
<dbReference type="GO" id="GO:0030141">
    <property type="term" value="C:secretory granule"/>
    <property type="evidence" value="ECO:0007669"/>
    <property type="project" value="TreeGrafter"/>
</dbReference>
<dbReference type="PANTHER" id="PTHR24271:SF47">
    <property type="entry name" value="KALLIKREIN-1"/>
    <property type="match status" value="1"/>
</dbReference>
<organism evidence="4 5">
    <name type="scientific">Etheostoma spectabile</name>
    <name type="common">orangethroat darter</name>
    <dbReference type="NCBI Taxonomy" id="54343"/>
    <lineage>
        <taxon>Eukaryota</taxon>
        <taxon>Metazoa</taxon>
        <taxon>Chordata</taxon>
        <taxon>Craniata</taxon>
        <taxon>Vertebrata</taxon>
        <taxon>Euteleostomi</taxon>
        <taxon>Actinopterygii</taxon>
        <taxon>Neopterygii</taxon>
        <taxon>Teleostei</taxon>
        <taxon>Neoteleostei</taxon>
        <taxon>Acanthomorphata</taxon>
        <taxon>Eupercaria</taxon>
        <taxon>Perciformes</taxon>
        <taxon>Percoidei</taxon>
        <taxon>Percidae</taxon>
        <taxon>Etheostomatinae</taxon>
        <taxon>Etheostoma</taxon>
    </lineage>
</organism>
<dbReference type="AlphaFoldDB" id="A0A5J5DPG5"/>
<keyword evidence="1" id="KW-1015">Disulfide bond</keyword>
<feature type="signal peptide" evidence="2">
    <location>
        <begin position="1"/>
        <end position="20"/>
    </location>
</feature>
<feature type="domain" description="Peptidase S1" evidence="3">
    <location>
        <begin position="29"/>
        <end position="260"/>
    </location>
</feature>
<accession>A0A5J5DPG5</accession>
<dbReference type="InterPro" id="IPR043504">
    <property type="entry name" value="Peptidase_S1_PA_chymotrypsin"/>
</dbReference>
<sequence>MAATTWLWLLPLLWIGVTVSTVLDLQKRIIGGQPCERQYHVKLRVAAGKSSKLCGGSLISDRWILTAAHCWKPGKVFADVSVNPGGPPQEMQITAEPVIFTDKDNETNRRRSHDIMLLQLPSPSNAPPVALPDCNLFPEMFEIAGHAATTGGPNDERKPGESPTLHCADIEVVNCADLKNTLQIDFQKVYQVKEYQHWFCGQTSKMDICYGDSGGGVVYKDKIYGVISFLGDPHRVCRKAAAFMDLCNPEYAAWITQNIT</sequence>
<dbReference type="EMBL" id="VOFY01000002">
    <property type="protein sequence ID" value="KAA8595337.1"/>
    <property type="molecule type" value="Genomic_DNA"/>
</dbReference>